<accession>A0ABV8TIC4</accession>
<protein>
    <submittedName>
        <fullName evidence="2">Uncharacterized protein</fullName>
    </submittedName>
</protein>
<sequence length="196" mass="19555">MVRGPGAAAGRGGARGRLWWPLAAVLAAPVAAALAALGVLAAAAAGEARDEPGGPRQADCAEALAFGGARLPAGAHDARCTVRTWLDTEYEAVFRMPRRDVRGWLRATYPDAPESGTASCVPDSAGSPGSAGPSRSAGSADPAGLCLDLGLTEGDGNRAGRVPGSADPGFGATAVQVAVVYEGPDQALVTFTAFTV</sequence>
<evidence type="ECO:0000256" key="1">
    <source>
        <dbReference type="SAM" id="MobiDB-lite"/>
    </source>
</evidence>
<dbReference type="RefSeq" id="WP_381740962.1">
    <property type="nucleotide sequence ID" value="NZ_JBHSDP010000021.1"/>
</dbReference>
<feature type="region of interest" description="Disordered" evidence="1">
    <location>
        <begin position="113"/>
        <end position="141"/>
    </location>
</feature>
<keyword evidence="3" id="KW-1185">Reference proteome</keyword>
<dbReference type="EMBL" id="JBHSDP010000021">
    <property type="protein sequence ID" value="MFC4330167.1"/>
    <property type="molecule type" value="Genomic_DNA"/>
</dbReference>
<name>A0ABV8TIC4_9ACTN</name>
<feature type="compositionally biased region" description="Low complexity" evidence="1">
    <location>
        <begin position="122"/>
        <end position="141"/>
    </location>
</feature>
<gene>
    <name evidence="2" type="ORF">ACFPC0_20735</name>
</gene>
<comment type="caution">
    <text evidence="2">The sequence shown here is derived from an EMBL/GenBank/DDBJ whole genome shotgun (WGS) entry which is preliminary data.</text>
</comment>
<evidence type="ECO:0000313" key="3">
    <source>
        <dbReference type="Proteomes" id="UP001595824"/>
    </source>
</evidence>
<reference evidence="3" key="1">
    <citation type="journal article" date="2019" name="Int. J. Syst. Evol. Microbiol.">
        <title>The Global Catalogue of Microorganisms (GCM) 10K type strain sequencing project: providing services to taxonomists for standard genome sequencing and annotation.</title>
        <authorList>
            <consortium name="The Broad Institute Genomics Platform"/>
            <consortium name="The Broad Institute Genome Sequencing Center for Infectious Disease"/>
            <person name="Wu L."/>
            <person name="Ma J."/>
        </authorList>
    </citation>
    <scope>NUCLEOTIDE SEQUENCE [LARGE SCALE GENOMIC DNA]</scope>
    <source>
        <strain evidence="3">PCU 347</strain>
    </source>
</reference>
<evidence type="ECO:0000313" key="2">
    <source>
        <dbReference type="EMBL" id="MFC4330167.1"/>
    </source>
</evidence>
<dbReference type="Proteomes" id="UP001595824">
    <property type="component" value="Unassembled WGS sequence"/>
</dbReference>
<proteinExistence type="predicted"/>
<organism evidence="2 3">
    <name type="scientific">Streptomyces andamanensis</name>
    <dbReference type="NCBI Taxonomy" id="1565035"/>
    <lineage>
        <taxon>Bacteria</taxon>
        <taxon>Bacillati</taxon>
        <taxon>Actinomycetota</taxon>
        <taxon>Actinomycetes</taxon>
        <taxon>Kitasatosporales</taxon>
        <taxon>Streptomycetaceae</taxon>
        <taxon>Streptomyces</taxon>
    </lineage>
</organism>